<evidence type="ECO:0000313" key="2">
    <source>
        <dbReference type="Proteomes" id="UP000448235"/>
    </source>
</evidence>
<dbReference type="InterPro" id="IPR009061">
    <property type="entry name" value="DNA-bd_dom_put_sf"/>
</dbReference>
<sequence length="82" mass="9618">MDQEANSHPKRLMRWPEVERLTGISRATLTNMSARGDFPRPVQVSTHITAFLSHEVFEWLEELEHRRVNYSPKRFNRAGVKA</sequence>
<reference evidence="1 2" key="1">
    <citation type="submission" date="2019-12" db="EMBL/GenBank/DDBJ databases">
        <title>Draft genome sequencing of Halomonas icarensis D1-1.</title>
        <authorList>
            <person name="Pandiyan K."/>
            <person name="Kushwaha P."/>
            <person name="Gowdham M."/>
            <person name="Chakdar H."/>
            <person name="Singh A."/>
            <person name="Kumar M."/>
            <person name="Saxena A.K."/>
        </authorList>
    </citation>
    <scope>NUCLEOTIDE SEQUENCE [LARGE SCALE GENOMIC DNA]</scope>
    <source>
        <strain evidence="1 2">D1-1</strain>
    </source>
</reference>
<accession>A0A7X5AKI0</accession>
<proteinExistence type="predicted"/>
<dbReference type="AlphaFoldDB" id="A0A7X5AKI0"/>
<gene>
    <name evidence="1" type="ORF">GRB80_00400</name>
</gene>
<name>A0A7X5AKI0_9GAMM</name>
<organism evidence="1 2">
    <name type="scientific">Halomonas icarae</name>
    <dbReference type="NCBI Taxonomy" id="2691040"/>
    <lineage>
        <taxon>Bacteria</taxon>
        <taxon>Pseudomonadati</taxon>
        <taxon>Pseudomonadota</taxon>
        <taxon>Gammaproteobacteria</taxon>
        <taxon>Oceanospirillales</taxon>
        <taxon>Halomonadaceae</taxon>
        <taxon>Halomonas</taxon>
    </lineage>
</organism>
<dbReference type="SUPFAM" id="SSF46955">
    <property type="entry name" value="Putative DNA-binding domain"/>
    <property type="match status" value="1"/>
</dbReference>
<evidence type="ECO:0000313" key="1">
    <source>
        <dbReference type="EMBL" id="NAW11310.1"/>
    </source>
</evidence>
<dbReference type="InterPro" id="IPR010260">
    <property type="entry name" value="AlpA"/>
</dbReference>
<dbReference type="Pfam" id="PF05930">
    <property type="entry name" value="Phage_AlpA"/>
    <property type="match status" value="1"/>
</dbReference>
<protein>
    <submittedName>
        <fullName evidence="1">AlpA family phage regulatory protein</fullName>
    </submittedName>
</protein>
<dbReference type="Proteomes" id="UP000448235">
    <property type="component" value="Unassembled WGS sequence"/>
</dbReference>
<keyword evidence="2" id="KW-1185">Reference proteome</keyword>
<comment type="caution">
    <text evidence="1">The sequence shown here is derived from an EMBL/GenBank/DDBJ whole genome shotgun (WGS) entry which is preliminary data.</text>
</comment>
<dbReference type="EMBL" id="WUTS01000001">
    <property type="protein sequence ID" value="NAW11310.1"/>
    <property type="molecule type" value="Genomic_DNA"/>
</dbReference>